<evidence type="ECO:0000256" key="3">
    <source>
        <dbReference type="ARBA" id="ARBA00022723"/>
    </source>
</evidence>
<dbReference type="GO" id="GO:0006099">
    <property type="term" value="P:tricarboxylic acid cycle"/>
    <property type="evidence" value="ECO:0007669"/>
    <property type="project" value="UniProtKB-KW"/>
</dbReference>
<feature type="binding site" evidence="11">
    <location>
        <position position="534"/>
    </location>
    <ligand>
        <name>D-threo-isocitrate</name>
        <dbReference type="ChEBI" id="CHEBI:15562"/>
    </ligand>
</feature>
<protein>
    <recommendedName>
        <fullName evidence="9">Isocitrate dehydrogenase [NADP]</fullName>
        <ecNumber evidence="9">1.1.1.42</ecNumber>
    </recommendedName>
    <alternativeName>
        <fullName evidence="9">Oxalosuccinate decarboxylase</fullName>
    </alternativeName>
</protein>
<feature type="binding site" evidence="13">
    <location>
        <begin position="76"/>
        <end position="81"/>
    </location>
    <ligand>
        <name>NADP(+)</name>
        <dbReference type="ChEBI" id="CHEBI:58349"/>
    </ligand>
</feature>
<keyword evidence="2 9" id="KW-0816">Tricarboxylic acid cycle</keyword>
<sequence length="725" mass="78029">MYTKVDEAPELASASLLPIIRSFASAAGITVGTKDISLAGRIIATFPEVLTDAQKQSDDLAWLGEWVKKPEANVIKLPNISASEPQLVAAVKELQAQGYALPDYPYSPSTDEEKAARAKYDTIKGSAVNPVLREGNSDRRAAAAVKKFAQNNPHRMGEWTAESKTRVASMSGGDFFSNEVSATLPKAATAKIVLETADGETVLKDGVSYPEGTVVDATYMSASALDAFLADEIEKTKAEGTLFSLHMKATMMKVSDPIIFGHAVKAWLAPVFEKYGDRMEELGVNPNGGLGALLERVKDEPEILKAIEDVRSERPPMYMVNSDKGITNLHVPSDVIIDASMPALIRDGGKGWGPDNAQHDTNCVIPDSSYAPVYDATIEYFKANGKLDPATAGTVQNIGLMAQKAEEYGSHPTTFEIPSAGTVKMILDDGTVLHSHKVDAGDIWRSASARKAPIEDWVNLAIDRQKATGYRAIFWLDENRAHDAELIKFVKPILEAKGVADKFEIMAPREATVASLETITKGENTIAITGNVLRDYLTDLFPILELATSAKMLSIVKLMNGGGLFETGAGGSAPKHVQQLMEQNHLRWDSLGEFCALGESLTFFADQTGNEKARVLGEAVDAATQGILDHGRSPSRKVGEPDNRDSHYWFARYWAEALAAQSKDADMAAHFAPVAKALAEGEDAITGELAAAQGKAVDLGGYYHGDADKTASVMRPSATLNDIIG</sequence>
<dbReference type="STRING" id="1229727.Ga0080559_TMP1750"/>
<proteinExistence type="inferred from homology"/>
<dbReference type="InterPro" id="IPR004436">
    <property type="entry name" value="Isocitrate_DH_NADP_mono"/>
</dbReference>
<feature type="binding site" evidence="12">
    <location>
        <position position="535"/>
    </location>
    <ligand>
        <name>Mg(2+)</name>
        <dbReference type="ChEBI" id="CHEBI:18420"/>
    </ligand>
</feature>
<evidence type="ECO:0000313" key="14">
    <source>
        <dbReference type="EMBL" id="APX22546.1"/>
    </source>
</evidence>
<dbReference type="GO" id="GO:0046872">
    <property type="term" value="F:metal ion binding"/>
    <property type="evidence" value="ECO:0007669"/>
    <property type="project" value="UniProtKB-KW"/>
</dbReference>
<evidence type="ECO:0000256" key="12">
    <source>
        <dbReference type="PIRSR" id="PIRSR009407-3"/>
    </source>
</evidence>
<feature type="binding site" evidence="13">
    <location>
        <begin position="587"/>
        <end position="589"/>
    </location>
    <ligand>
        <name>NADP(+)</name>
        <dbReference type="ChEBI" id="CHEBI:58349"/>
    </ligand>
</feature>
<feature type="binding site" evidence="12">
    <location>
        <position position="539"/>
    </location>
    <ligand>
        <name>Mg(2+)</name>
        <dbReference type="ChEBI" id="CHEBI:18420"/>
    </ligand>
</feature>
<feature type="site" description="Critical for catalysis" evidence="10">
    <location>
        <position position="408"/>
    </location>
</feature>
<feature type="binding site" evidence="13">
    <location>
        <position position="576"/>
    </location>
    <ligand>
        <name>NADP(+)</name>
        <dbReference type="ChEBI" id="CHEBI:58349"/>
    </ligand>
</feature>
<dbReference type="GO" id="GO:0004450">
    <property type="term" value="F:isocitrate dehydrogenase (NADP+) activity"/>
    <property type="evidence" value="ECO:0007669"/>
    <property type="project" value="UniProtKB-EC"/>
</dbReference>
<dbReference type="PANTHER" id="PTHR36999">
    <property type="entry name" value="ISOCITRATE DEHYDROGENASE [NADP]"/>
    <property type="match status" value="1"/>
</dbReference>
<evidence type="ECO:0000256" key="11">
    <source>
        <dbReference type="PIRSR" id="PIRSR009407-2"/>
    </source>
</evidence>
<name>A0A1U7D398_9RHOB</name>
<keyword evidence="15" id="KW-1185">Reference proteome</keyword>
<keyword evidence="1 9" id="KW-0329">Glyoxylate bypass</keyword>
<dbReference type="PANTHER" id="PTHR36999:SF1">
    <property type="entry name" value="ISOCITRATE DEHYDROGENASE (NADP(+))"/>
    <property type="match status" value="1"/>
</dbReference>
<evidence type="ECO:0000256" key="10">
    <source>
        <dbReference type="PIRSR" id="PIRSR009407-1"/>
    </source>
</evidence>
<feature type="binding site" evidence="13">
    <location>
        <begin position="571"/>
        <end position="572"/>
    </location>
    <ligand>
        <name>NADP(+)</name>
        <dbReference type="ChEBI" id="CHEBI:58349"/>
    </ligand>
</feature>
<keyword evidence="5 9" id="KW-0521">NADP</keyword>
<evidence type="ECO:0000256" key="13">
    <source>
        <dbReference type="PIRSR" id="PIRSR009407-4"/>
    </source>
</evidence>
<dbReference type="PIRSF" id="PIRSF009407">
    <property type="entry name" value="IDH_monmr"/>
    <property type="match status" value="1"/>
</dbReference>
<dbReference type="KEGG" id="tpro:Ga0080559_TMP1750"/>
<evidence type="ECO:0000256" key="2">
    <source>
        <dbReference type="ARBA" id="ARBA00022532"/>
    </source>
</evidence>
<evidence type="ECO:0000256" key="4">
    <source>
        <dbReference type="ARBA" id="ARBA00022842"/>
    </source>
</evidence>
<dbReference type="SUPFAM" id="SSF53659">
    <property type="entry name" value="Isocitrate/Isopropylmalate dehydrogenase-like"/>
    <property type="match status" value="1"/>
</dbReference>
<keyword evidence="3 12" id="KW-0479">Metal-binding</keyword>
<feature type="binding site" evidence="11">
    <location>
        <begin position="126"/>
        <end position="133"/>
    </location>
    <ligand>
        <name>substrate</name>
    </ligand>
</feature>
<comment type="similarity">
    <text evidence="8 9">Belongs to the monomeric-type IDH family.</text>
</comment>
<evidence type="ECO:0000256" key="8">
    <source>
        <dbReference type="ARBA" id="ARBA00046318"/>
    </source>
</evidence>
<dbReference type="Proteomes" id="UP000186559">
    <property type="component" value="Chromosome"/>
</dbReference>
<dbReference type="EMBL" id="CP014796">
    <property type="protein sequence ID" value="APX22546.1"/>
    <property type="molecule type" value="Genomic_DNA"/>
</dbReference>
<dbReference type="GO" id="GO:0006097">
    <property type="term" value="P:glyoxylate cycle"/>
    <property type="evidence" value="ECO:0007669"/>
    <property type="project" value="UniProtKB-KW"/>
</dbReference>
<reference evidence="14 15" key="1">
    <citation type="submission" date="2016-03" db="EMBL/GenBank/DDBJ databases">
        <title>Deep-sea bacteria in the southern Pacific.</title>
        <authorList>
            <person name="Tang K."/>
        </authorList>
    </citation>
    <scope>NUCLEOTIDE SEQUENCE [LARGE SCALE GENOMIC DNA]</scope>
    <source>
        <strain evidence="14 15">JLT2016</strain>
    </source>
</reference>
<comment type="catalytic activity">
    <reaction evidence="7 9">
        <text>D-threo-isocitrate + NADP(+) = 2-oxoglutarate + CO2 + NADPH</text>
        <dbReference type="Rhea" id="RHEA:19629"/>
        <dbReference type="ChEBI" id="CHEBI:15562"/>
        <dbReference type="ChEBI" id="CHEBI:16526"/>
        <dbReference type="ChEBI" id="CHEBI:16810"/>
        <dbReference type="ChEBI" id="CHEBI:57783"/>
        <dbReference type="ChEBI" id="CHEBI:58349"/>
        <dbReference type="EC" id="1.1.1.42"/>
    </reaction>
</comment>
<dbReference type="Pfam" id="PF03971">
    <property type="entry name" value="IDH"/>
    <property type="match status" value="1"/>
</dbReference>
<accession>A0A1U7D398</accession>
<keyword evidence="6 9" id="KW-0560">Oxidoreductase</keyword>
<evidence type="ECO:0000256" key="6">
    <source>
        <dbReference type="ARBA" id="ARBA00023002"/>
    </source>
</evidence>
<evidence type="ECO:0000256" key="5">
    <source>
        <dbReference type="ARBA" id="ARBA00022857"/>
    </source>
</evidence>
<feature type="binding site" evidence="12">
    <location>
        <position position="338"/>
    </location>
    <ligand>
        <name>Mg(2+)</name>
        <dbReference type="ChEBI" id="CHEBI:18420"/>
    </ligand>
</feature>
<feature type="site" description="Critical for catalysis" evidence="10">
    <location>
        <position position="248"/>
    </location>
</feature>
<keyword evidence="4 12" id="KW-0460">Magnesium</keyword>
<dbReference type="AlphaFoldDB" id="A0A1U7D398"/>
<evidence type="ECO:0000256" key="1">
    <source>
        <dbReference type="ARBA" id="ARBA00022435"/>
    </source>
</evidence>
<dbReference type="EC" id="1.1.1.42" evidence="9"/>
<comment type="cofactor">
    <cofactor evidence="12">
        <name>Mg(2+)</name>
        <dbReference type="ChEBI" id="CHEBI:18420"/>
    </cofactor>
    <cofactor evidence="12">
        <name>Mn(2+)</name>
        <dbReference type="ChEBI" id="CHEBI:29035"/>
    </cofactor>
    <text evidence="12">Binds 1 Mg(2+) or Mn(2+) ion per subunit.</text>
</comment>
<dbReference type="NCBIfam" id="TIGR00178">
    <property type="entry name" value="monomer_idh"/>
    <property type="match status" value="1"/>
</dbReference>
<feature type="binding site" evidence="13">
    <location>
        <position position="129"/>
    </location>
    <ligand>
        <name>NADP(+)</name>
        <dbReference type="ChEBI" id="CHEBI:58349"/>
    </ligand>
</feature>
<evidence type="ECO:0000256" key="7">
    <source>
        <dbReference type="ARBA" id="ARBA00023554"/>
    </source>
</evidence>
<feature type="binding site" evidence="13">
    <location>
        <position position="636"/>
    </location>
    <ligand>
        <name>NADP(+)</name>
        <dbReference type="ChEBI" id="CHEBI:58349"/>
    </ligand>
</feature>
<gene>
    <name evidence="14" type="ORF">Ga0080559_TMP1750</name>
</gene>
<evidence type="ECO:0000256" key="9">
    <source>
        <dbReference type="PIRNR" id="PIRNR009407"/>
    </source>
</evidence>
<evidence type="ECO:0000313" key="15">
    <source>
        <dbReference type="Proteomes" id="UP000186559"/>
    </source>
</evidence>
<organism evidence="14 15">
    <name type="scientific">Salipiger profundus</name>
    <dbReference type="NCBI Taxonomy" id="1229727"/>
    <lineage>
        <taxon>Bacteria</taxon>
        <taxon>Pseudomonadati</taxon>
        <taxon>Pseudomonadota</taxon>
        <taxon>Alphaproteobacteria</taxon>
        <taxon>Rhodobacterales</taxon>
        <taxon>Roseobacteraceae</taxon>
        <taxon>Salipiger</taxon>
    </lineage>
</organism>
<feature type="binding site" evidence="11">
    <location>
        <position position="139"/>
    </location>
    <ligand>
        <name>D-threo-isocitrate</name>
        <dbReference type="ChEBI" id="CHEBI:15562"/>
    </ligand>
</feature>